<accession>A0A3M2LN84</accession>
<gene>
    <name evidence="2" type="ORF">EBO15_31470</name>
</gene>
<feature type="compositionally biased region" description="Polar residues" evidence="1">
    <location>
        <begin position="1"/>
        <end position="12"/>
    </location>
</feature>
<name>A0A3M2LN84_9ACTN</name>
<feature type="region of interest" description="Disordered" evidence="1">
    <location>
        <begin position="1"/>
        <end position="22"/>
    </location>
</feature>
<protein>
    <submittedName>
        <fullName evidence="2">Uncharacterized protein</fullName>
    </submittedName>
</protein>
<keyword evidence="3" id="KW-1185">Reference proteome</keyword>
<evidence type="ECO:0000313" key="3">
    <source>
        <dbReference type="Proteomes" id="UP000282674"/>
    </source>
</evidence>
<dbReference type="AlphaFoldDB" id="A0A3M2LN84"/>
<proteinExistence type="predicted"/>
<dbReference type="EMBL" id="RFFG01000077">
    <property type="protein sequence ID" value="RMI38897.1"/>
    <property type="molecule type" value="Genomic_DNA"/>
</dbReference>
<sequence length="149" mass="16046">MAHDGPNTNPQDNWKGLASSGTDVVHQDLRPLARKLEGYLETMVDSATAHLTTAGSVPSAAYGRWDAAAGLASTVAVTHQGITKQHIAFVHALRDMVHKLHATMQVYDEHEQIIDAKIQRLDQLLKTSPQPSGLPSPLSTPPKATGPSW</sequence>
<evidence type="ECO:0000313" key="2">
    <source>
        <dbReference type="EMBL" id="RMI38897.1"/>
    </source>
</evidence>
<reference evidence="2 3" key="1">
    <citation type="submission" date="2018-10" db="EMBL/GenBank/DDBJ databases">
        <title>Isolation from soil.</title>
        <authorList>
            <person name="Hu J."/>
        </authorList>
    </citation>
    <scope>NUCLEOTIDE SEQUENCE [LARGE SCALE GENOMIC DNA]</scope>
    <source>
        <strain evidence="2 3">NEAU-Ht49</strain>
    </source>
</reference>
<comment type="caution">
    <text evidence="2">The sequence shown here is derived from an EMBL/GenBank/DDBJ whole genome shotgun (WGS) entry which is preliminary data.</text>
</comment>
<organism evidence="2 3">
    <name type="scientific">Actinomadura harenae</name>
    <dbReference type="NCBI Taxonomy" id="2483351"/>
    <lineage>
        <taxon>Bacteria</taxon>
        <taxon>Bacillati</taxon>
        <taxon>Actinomycetota</taxon>
        <taxon>Actinomycetes</taxon>
        <taxon>Streptosporangiales</taxon>
        <taxon>Thermomonosporaceae</taxon>
        <taxon>Actinomadura</taxon>
    </lineage>
</organism>
<evidence type="ECO:0000256" key="1">
    <source>
        <dbReference type="SAM" id="MobiDB-lite"/>
    </source>
</evidence>
<dbReference type="Proteomes" id="UP000282674">
    <property type="component" value="Unassembled WGS sequence"/>
</dbReference>
<feature type="region of interest" description="Disordered" evidence="1">
    <location>
        <begin position="126"/>
        <end position="149"/>
    </location>
</feature>
<dbReference type="RefSeq" id="WP_122198108.1">
    <property type="nucleotide sequence ID" value="NZ_JBHSKC010000036.1"/>
</dbReference>
<dbReference type="OrthoDB" id="3476784at2"/>